<keyword evidence="12" id="KW-1015">Disulfide bond</keyword>
<dbReference type="Gene3D" id="2.60.40.420">
    <property type="entry name" value="Cupredoxins - blue copper proteins"/>
    <property type="match status" value="6"/>
</dbReference>
<dbReference type="PROSITE" id="PS00079">
    <property type="entry name" value="MULTICOPPER_OXIDASE1"/>
    <property type="match status" value="2"/>
</dbReference>
<sequence length="1125" mass="125838">MIHTTNSMSVVVWWLVTVVMVAVHSASAGVVELNWEVEYKLRWPDCKEGIVIAINGEFPGPTIDATAGDTFIIHVTNKLSTEGVVIHWHGIRQNGTPWADGAAGVTQCPINPGETFTYNFIVDKAGTHFYHGHYGMQRSAGLYGMMIVRSPKETLQYDGEFNLLLSDWWHQGSHAQELYLSSRPMRWIGEPQSLLINGRGQFNCSLAAYFNEGGLKECKFKDNDDCAPTILRVEPLKVYRLRIASTTALASLNLAVEGHNLEVVEADGNYVAPFTVNDIDIYSGETYSVLLRTHNPTPSRKYWISVGVRGRKPNTTQALTLLHYADAPEYEHLPYPPPVTPRWDDYDRSKTFSKKIFAAKGYPPPPEKSDEQLFLLNTQNLMDKYTKWAINNVSLSVPATPYIGTIRYGLKTLNYQKPPGKKIVEDYDITKPPVNPNTTKGSGIYNFQLGRVVDVILQNSNVLNGRGSEIHPWHLHGHDFWVLGYGEGKFRLGVDEKTYNLNNPPLRNTVALYPYGWTALRFVTDNPGVWFFHCHIEPHLHMGMGVVFAEGVDQIAKMDIPNAVLGCVTAVMVAAHSASAGSAGVVESYWEVENQFRSPDCTEGVVIAINGTFPGPTIYANAGDTVIIHVKNKLSTENVVIHWHGIRQNGTPWSDGAAGVTQCPINPGETFTYKFTVDKAGTHFYHGHYGMQRSAGLYGMMVVRSPKETLHYDEFNLLLSDWWHLSSTLQELSLSSKPMRWIGEPQSLLINGRGQFDCSQAGYFNEGGLKECNFTKDDPCAPTTLRVEPNKVYRLRIASTTSLASLNLAVEGHQLEVVEADGNYVAPFTVGDIDIYSGETYSVLLRTHNPSPPRKYWISVGVRGRKPNTPQALTVLHYAGASESERLPFPPRETPRWDDFNRSKDFSKKIFAAKGYPPPPEKSNAQLFLLNTQNLMEGYTKWAINNLSLSVPATPYIGSIRYGLPLEYLKFPGPEIIENYDINHPPVNPNTTVSSGIYNLTMGMVVDVILQNSNVHPWHLHGHDFWVLGYGEGKFQPGVDDKRYNLTNAPLRNTVALYPYGWTALRFVTDNPGVWFFHCHIEPHLHMGMGVVFAEGVDQIAKMNIPREALGCGSTREMFMNQGRH</sequence>
<accession>A0ABQ8BQ85</accession>
<dbReference type="Proteomes" id="UP000824890">
    <property type="component" value="Unassembled WGS sequence"/>
</dbReference>
<comment type="similarity">
    <text evidence="3">Belongs to the multicopper oxidase family.</text>
</comment>
<dbReference type="PANTHER" id="PTHR11709:SF302">
    <property type="entry name" value="L-ASCORBATE OXIDASE"/>
    <property type="match status" value="1"/>
</dbReference>
<evidence type="ECO:0000256" key="12">
    <source>
        <dbReference type="ARBA" id="ARBA00023157"/>
    </source>
</evidence>
<dbReference type="InterPro" id="IPR002355">
    <property type="entry name" value="Cu_oxidase_Cu_BS"/>
</dbReference>
<protein>
    <recommendedName>
        <fullName evidence="6">L-ascorbate oxidase</fullName>
        <ecNumber evidence="5">1.10.3.3</ecNumber>
    </recommendedName>
</protein>
<evidence type="ECO:0000256" key="14">
    <source>
        <dbReference type="ARBA" id="ARBA00048908"/>
    </source>
</evidence>
<dbReference type="InterPro" id="IPR017760">
    <property type="entry name" value="L-ascorbate_oxidase_pln"/>
</dbReference>
<evidence type="ECO:0000256" key="13">
    <source>
        <dbReference type="ARBA" id="ARBA00023180"/>
    </source>
</evidence>
<reference evidence="19 20" key="1">
    <citation type="submission" date="2021-05" db="EMBL/GenBank/DDBJ databases">
        <title>Genome Assembly of Synthetic Allotetraploid Brassica napus Reveals Homoeologous Exchanges between Subgenomes.</title>
        <authorList>
            <person name="Davis J.T."/>
        </authorList>
    </citation>
    <scope>NUCLEOTIDE SEQUENCE [LARGE SCALE GENOMIC DNA]</scope>
    <source>
        <strain evidence="20">cv. Da-Ae</strain>
        <tissue evidence="19">Seedling</tissue>
    </source>
</reference>
<name>A0ABQ8BQ85_BRANA</name>
<feature type="chain" id="PRO_5047166704" description="L-ascorbate oxidase" evidence="15">
    <location>
        <begin position="29"/>
        <end position="1125"/>
    </location>
</feature>
<keyword evidence="20" id="KW-1185">Reference proteome</keyword>
<comment type="catalytic activity">
    <reaction evidence="14">
        <text>4 L-ascorbate + O2 = 4 monodehydro-L-ascorbate radical + 2 H2O</text>
        <dbReference type="Rhea" id="RHEA:30243"/>
        <dbReference type="ChEBI" id="CHEBI:15377"/>
        <dbReference type="ChEBI" id="CHEBI:15379"/>
        <dbReference type="ChEBI" id="CHEBI:38290"/>
        <dbReference type="ChEBI" id="CHEBI:59513"/>
        <dbReference type="EC" id="1.10.3.3"/>
    </reaction>
</comment>
<dbReference type="NCBIfam" id="TIGR03388">
    <property type="entry name" value="ascorbase"/>
    <property type="match status" value="2"/>
</dbReference>
<evidence type="ECO:0000256" key="11">
    <source>
        <dbReference type="ARBA" id="ARBA00023008"/>
    </source>
</evidence>
<evidence type="ECO:0000256" key="8">
    <source>
        <dbReference type="ARBA" id="ARBA00022723"/>
    </source>
</evidence>
<evidence type="ECO:0000313" key="19">
    <source>
        <dbReference type="EMBL" id="KAH0906971.1"/>
    </source>
</evidence>
<keyword evidence="10" id="KW-0560">Oxidoreductase</keyword>
<dbReference type="InterPro" id="IPR001117">
    <property type="entry name" value="Cu-oxidase_2nd"/>
</dbReference>
<dbReference type="PANTHER" id="PTHR11709">
    <property type="entry name" value="MULTI-COPPER OXIDASE"/>
    <property type="match status" value="1"/>
</dbReference>
<evidence type="ECO:0000256" key="3">
    <source>
        <dbReference type="ARBA" id="ARBA00010609"/>
    </source>
</evidence>
<dbReference type="Pfam" id="PF00394">
    <property type="entry name" value="Cu-oxidase"/>
    <property type="match status" value="2"/>
</dbReference>
<evidence type="ECO:0000256" key="7">
    <source>
        <dbReference type="ARBA" id="ARBA00022525"/>
    </source>
</evidence>
<comment type="caution">
    <text evidence="19">The sequence shown here is derived from an EMBL/GenBank/DDBJ whole genome shotgun (WGS) entry which is preliminary data.</text>
</comment>
<evidence type="ECO:0000259" key="17">
    <source>
        <dbReference type="Pfam" id="PF07731"/>
    </source>
</evidence>
<keyword evidence="15" id="KW-0732">Signal</keyword>
<comment type="subunit">
    <text evidence="4">Dimer.</text>
</comment>
<keyword evidence="9" id="KW-0677">Repeat</keyword>
<dbReference type="PROSITE" id="PS00080">
    <property type="entry name" value="MULTICOPPER_OXIDASE2"/>
    <property type="match status" value="2"/>
</dbReference>
<evidence type="ECO:0000256" key="4">
    <source>
        <dbReference type="ARBA" id="ARBA00011473"/>
    </source>
</evidence>
<keyword evidence="13" id="KW-0325">Glycoprotein</keyword>
<feature type="domain" description="Plastocyanin-like" evidence="18">
    <location>
        <begin position="37"/>
        <end position="152"/>
    </location>
</feature>
<gene>
    <name evidence="19" type="ORF">HID58_038798</name>
</gene>
<keyword evidence="7" id="KW-0964">Secreted</keyword>
<proteinExistence type="inferred from homology"/>
<keyword evidence="11" id="KW-0186">Copper</keyword>
<keyword evidence="8" id="KW-0479">Metal-binding</keyword>
<organism evidence="19 20">
    <name type="scientific">Brassica napus</name>
    <name type="common">Rape</name>
    <dbReference type="NCBI Taxonomy" id="3708"/>
    <lineage>
        <taxon>Eukaryota</taxon>
        <taxon>Viridiplantae</taxon>
        <taxon>Streptophyta</taxon>
        <taxon>Embryophyta</taxon>
        <taxon>Tracheophyta</taxon>
        <taxon>Spermatophyta</taxon>
        <taxon>Magnoliopsida</taxon>
        <taxon>eudicotyledons</taxon>
        <taxon>Gunneridae</taxon>
        <taxon>Pentapetalae</taxon>
        <taxon>rosids</taxon>
        <taxon>malvids</taxon>
        <taxon>Brassicales</taxon>
        <taxon>Brassicaceae</taxon>
        <taxon>Brassiceae</taxon>
        <taxon>Brassica</taxon>
    </lineage>
</organism>
<dbReference type="SUPFAM" id="SSF49503">
    <property type="entry name" value="Cupredoxins"/>
    <property type="match status" value="6"/>
</dbReference>
<feature type="signal peptide" evidence="15">
    <location>
        <begin position="1"/>
        <end position="28"/>
    </location>
</feature>
<dbReference type="CDD" id="cd13893">
    <property type="entry name" value="CuRO_3_AAO"/>
    <property type="match status" value="2"/>
</dbReference>
<feature type="domain" description="Plastocyanin-like" evidence="17">
    <location>
        <begin position="430"/>
        <end position="552"/>
    </location>
</feature>
<evidence type="ECO:0000256" key="6">
    <source>
        <dbReference type="ARBA" id="ARBA00022095"/>
    </source>
</evidence>
<evidence type="ECO:0000313" key="20">
    <source>
        <dbReference type="Proteomes" id="UP000824890"/>
    </source>
</evidence>
<evidence type="ECO:0000256" key="2">
    <source>
        <dbReference type="ARBA" id="ARBA00004613"/>
    </source>
</evidence>
<comment type="cofactor">
    <cofactor evidence="1">
        <name>Cu cation</name>
        <dbReference type="ChEBI" id="CHEBI:23378"/>
    </cofactor>
</comment>
<dbReference type="EC" id="1.10.3.3" evidence="5"/>
<feature type="domain" description="Plastocyanin-like" evidence="16">
    <location>
        <begin position="161"/>
        <end position="325"/>
    </location>
</feature>
<evidence type="ECO:0000256" key="10">
    <source>
        <dbReference type="ARBA" id="ARBA00023002"/>
    </source>
</evidence>
<dbReference type="InterPro" id="IPR033138">
    <property type="entry name" value="Cu_oxidase_CS"/>
</dbReference>
<dbReference type="EMBL" id="JAGKQM010000010">
    <property type="protein sequence ID" value="KAH0906971.1"/>
    <property type="molecule type" value="Genomic_DNA"/>
</dbReference>
<evidence type="ECO:0000256" key="9">
    <source>
        <dbReference type="ARBA" id="ARBA00022737"/>
    </source>
</evidence>
<comment type="subcellular location">
    <subcellularLocation>
        <location evidence="2">Secreted</location>
    </subcellularLocation>
</comment>
<feature type="domain" description="Plastocyanin-like" evidence="18">
    <location>
        <begin position="593"/>
        <end position="707"/>
    </location>
</feature>
<dbReference type="InterPro" id="IPR034267">
    <property type="entry name" value="CuRO_3_AAO"/>
</dbReference>
<dbReference type="Pfam" id="PF07732">
    <property type="entry name" value="Cu-oxidase_3"/>
    <property type="match status" value="2"/>
</dbReference>
<evidence type="ECO:0000259" key="16">
    <source>
        <dbReference type="Pfam" id="PF00394"/>
    </source>
</evidence>
<evidence type="ECO:0000256" key="5">
    <source>
        <dbReference type="ARBA" id="ARBA00012301"/>
    </source>
</evidence>
<dbReference type="InterPro" id="IPR008972">
    <property type="entry name" value="Cupredoxin"/>
</dbReference>
<dbReference type="InterPro" id="IPR011707">
    <property type="entry name" value="Cu-oxidase-like_N"/>
</dbReference>
<dbReference type="InterPro" id="IPR011706">
    <property type="entry name" value="Cu-oxidase_C"/>
</dbReference>
<dbReference type="Pfam" id="PF07731">
    <property type="entry name" value="Cu-oxidase_2"/>
    <property type="match status" value="2"/>
</dbReference>
<evidence type="ECO:0000256" key="1">
    <source>
        <dbReference type="ARBA" id="ARBA00001935"/>
    </source>
</evidence>
<evidence type="ECO:0000259" key="18">
    <source>
        <dbReference type="Pfam" id="PF07732"/>
    </source>
</evidence>
<feature type="domain" description="Plastocyanin-like" evidence="16">
    <location>
        <begin position="714"/>
        <end position="881"/>
    </location>
</feature>
<feature type="domain" description="Plastocyanin-like" evidence="17">
    <location>
        <begin position="988"/>
        <end position="1097"/>
    </location>
</feature>
<evidence type="ECO:0000256" key="15">
    <source>
        <dbReference type="SAM" id="SignalP"/>
    </source>
</evidence>
<dbReference type="InterPro" id="IPR045087">
    <property type="entry name" value="Cu-oxidase_fam"/>
</dbReference>